<dbReference type="EMBL" id="CP026520">
    <property type="protein sequence ID" value="QAV21220.1"/>
    <property type="molecule type" value="Genomic_DNA"/>
</dbReference>
<evidence type="ECO:0000259" key="1">
    <source>
        <dbReference type="Pfam" id="PF12671"/>
    </source>
</evidence>
<proteinExistence type="predicted"/>
<dbReference type="Proteomes" id="UP000288943">
    <property type="component" value="Chromosome"/>
</dbReference>
<dbReference type="Pfam" id="PF12671">
    <property type="entry name" value="Amidase_6"/>
    <property type="match status" value="1"/>
</dbReference>
<name>A0A410X3P3_9BACL</name>
<dbReference type="AlphaFoldDB" id="A0A410X3P3"/>
<sequence length="407" mass="47161">MVMFHLMKLNFIFRYILSIPCSPCRVKNKMTHFYLKFFIYLSEYPRVLSMRIRPVPAADCRLLGGKGMSWKTALYDYLHARNTAETEASAGVLANVVEDERFNRETDARYRRLIESRKERGVKALRGEMRLKLQHVREHEEGVTADVECGRQFFYEQGGRERKECIVIRERVGLIRKGSRWRIAQISARESEREKTKQPYSWLAEEGIYTPEGEISSSQPYLNYSILNHVGTYPETRKKLYDRARAVKYADTWWNGYNPAFIEFEVDCTSYVSQCLFAGGSPMNYTGKRGAGWWYSGKQGSRELWSYSWAVAQALQLYVPASRRGLTGTLVSSAAELRPGDFISYDWDGDGRFQHNTFVTALDAGGMPLVNAHTVSSKHRYWDYKDSYAWTDKTRYAFVRVSDEMDG</sequence>
<protein>
    <recommendedName>
        <fullName evidence="1">Putative amidase domain-containing protein</fullName>
    </recommendedName>
</protein>
<dbReference type="InterPro" id="IPR024301">
    <property type="entry name" value="Amidase_6"/>
</dbReference>
<evidence type="ECO:0000313" key="2">
    <source>
        <dbReference type="EMBL" id="QAV21220.1"/>
    </source>
</evidence>
<dbReference type="PANTHER" id="PTHR40032">
    <property type="entry name" value="EXPORTED PROTEIN-RELATED"/>
    <property type="match status" value="1"/>
</dbReference>
<dbReference type="PANTHER" id="PTHR40032:SF1">
    <property type="entry name" value="EXPORTED PROTEIN"/>
    <property type="match status" value="1"/>
</dbReference>
<gene>
    <name evidence="2" type="ORF">PC41400_27560</name>
</gene>
<organism evidence="2 3">
    <name type="scientific">Paenibacillus chitinolyticus</name>
    <dbReference type="NCBI Taxonomy" id="79263"/>
    <lineage>
        <taxon>Bacteria</taxon>
        <taxon>Bacillati</taxon>
        <taxon>Bacillota</taxon>
        <taxon>Bacilli</taxon>
        <taxon>Bacillales</taxon>
        <taxon>Paenibacillaceae</taxon>
        <taxon>Paenibacillus</taxon>
    </lineage>
</organism>
<dbReference type="KEGG" id="pchi:PC41400_27560"/>
<accession>A0A410X3P3</accession>
<feature type="domain" description="Putative amidase" evidence="1">
    <location>
        <begin position="241"/>
        <end position="394"/>
    </location>
</feature>
<evidence type="ECO:0000313" key="3">
    <source>
        <dbReference type="Proteomes" id="UP000288943"/>
    </source>
</evidence>
<reference evidence="2 3" key="1">
    <citation type="submission" date="2018-01" db="EMBL/GenBank/DDBJ databases">
        <title>The whole genome sequencing and assembly of Paenibacillus chitinolyticus KCCM 41400 strain.</title>
        <authorList>
            <person name="Kim J.-Y."/>
            <person name="Park M.-K."/>
            <person name="Lee Y.-J."/>
            <person name="Yi H."/>
            <person name="Bahn Y.-S."/>
            <person name="Kim J.F."/>
            <person name="Lee D.-W."/>
        </authorList>
    </citation>
    <scope>NUCLEOTIDE SEQUENCE [LARGE SCALE GENOMIC DNA]</scope>
    <source>
        <strain evidence="2 3">KCCM 41400</strain>
    </source>
</reference>